<dbReference type="GO" id="GO:0008137">
    <property type="term" value="F:NADH dehydrogenase (ubiquinone) activity"/>
    <property type="evidence" value="ECO:0007669"/>
    <property type="project" value="UniProtKB-EC"/>
</dbReference>
<dbReference type="GO" id="GO:0016020">
    <property type="term" value="C:membrane"/>
    <property type="evidence" value="ECO:0007669"/>
    <property type="project" value="UniProtKB-SubCell"/>
</dbReference>
<organism evidence="12">
    <name type="scientific">Sceliphron madraspatanum</name>
    <dbReference type="NCBI Taxonomy" id="2008740"/>
    <lineage>
        <taxon>Eukaryota</taxon>
        <taxon>Metazoa</taxon>
        <taxon>Ecdysozoa</taxon>
        <taxon>Arthropoda</taxon>
        <taxon>Hexapoda</taxon>
        <taxon>Insecta</taxon>
        <taxon>Pterygota</taxon>
        <taxon>Neoptera</taxon>
        <taxon>Endopterygota</taxon>
        <taxon>Hymenoptera</taxon>
        <taxon>Apocrita</taxon>
        <taxon>Aculeata</taxon>
        <taxon>Apoidea</taxon>
        <taxon>Sphecidae</taxon>
        <taxon>Sceliphrinae</taxon>
        <taxon>Sceliphrina</taxon>
        <taxon>Sceliphron</taxon>
    </lineage>
</organism>
<dbReference type="EMBL" id="KX494105">
    <property type="protein sequence ID" value="ARX96623.1"/>
    <property type="molecule type" value="Genomic_DNA"/>
</dbReference>
<name>A0A343DRG2_9HYME</name>
<evidence type="ECO:0000256" key="11">
    <source>
        <dbReference type="SAM" id="Phobius"/>
    </source>
</evidence>
<evidence type="ECO:0000256" key="10">
    <source>
        <dbReference type="ARBA" id="ARBA00049551"/>
    </source>
</evidence>
<protein>
    <recommendedName>
        <fullName evidence="3">NADH-ubiquinone oxidoreductase chain 4L</fullName>
    </recommendedName>
    <alternativeName>
        <fullName evidence="9">NADH dehydrogenase subunit 4L</fullName>
    </alternativeName>
</protein>
<proteinExistence type="inferred from homology"/>
<keyword evidence="8 11" id="KW-0472">Membrane</keyword>
<dbReference type="InterPro" id="IPR039428">
    <property type="entry name" value="NUOK/Mnh_C1-like"/>
</dbReference>
<keyword evidence="4 11" id="KW-0812">Transmembrane</keyword>
<sequence>MFMKLFIWIIFLVSFLSYLYFYKNLFMTIMSIEFMIISLGLVIFFFSNLMSMEYFMLMFFIVSVIESLIMLCLLISYVMDNGSDDVVFLHIIFL</sequence>
<comment type="similarity">
    <text evidence="2">Belongs to the complex I subunit 4L family.</text>
</comment>
<dbReference type="Pfam" id="PF00420">
    <property type="entry name" value="Oxidored_q2"/>
    <property type="match status" value="1"/>
</dbReference>
<keyword evidence="6 11" id="KW-1133">Transmembrane helix</keyword>
<gene>
    <name evidence="12" type="primary">nad4l</name>
</gene>
<evidence type="ECO:0000256" key="7">
    <source>
        <dbReference type="ARBA" id="ARBA00023027"/>
    </source>
</evidence>
<dbReference type="AlphaFoldDB" id="A0A343DRG2"/>
<evidence type="ECO:0000256" key="2">
    <source>
        <dbReference type="ARBA" id="ARBA00010519"/>
    </source>
</evidence>
<feature type="transmembrane region" description="Helical" evidence="11">
    <location>
        <begin position="54"/>
        <end position="79"/>
    </location>
</feature>
<evidence type="ECO:0000256" key="5">
    <source>
        <dbReference type="ARBA" id="ARBA00022967"/>
    </source>
</evidence>
<evidence type="ECO:0000256" key="6">
    <source>
        <dbReference type="ARBA" id="ARBA00022989"/>
    </source>
</evidence>
<feature type="transmembrane region" description="Helical" evidence="11">
    <location>
        <begin position="28"/>
        <end position="47"/>
    </location>
</feature>
<evidence type="ECO:0000256" key="3">
    <source>
        <dbReference type="ARBA" id="ARBA00016612"/>
    </source>
</evidence>
<reference evidence="12" key="1">
    <citation type="journal article" date="2018" name="Mol. Phylogenet. Evol.">
        <title>Gene arrangement and sequence of mitochondrial genomes yield insights into the phylogeny and evolution of bees and sphecid wasps (Hymenoptera: Apoidea).</title>
        <authorList>
            <person name="Zheng B.Y."/>
            <person name="Cao L.J."/>
            <person name="Tang P."/>
            <person name="van Achterberg K."/>
            <person name="Hoffmann A.A."/>
            <person name="Chen H.Y."/>
            <person name="Chen X.X."/>
            <person name="Wei S.J."/>
        </authorList>
    </citation>
    <scope>NUCLEOTIDE SEQUENCE</scope>
</reference>
<keyword evidence="5" id="KW-1278">Translocase</keyword>
<evidence type="ECO:0000256" key="9">
    <source>
        <dbReference type="ARBA" id="ARBA00031586"/>
    </source>
</evidence>
<evidence type="ECO:0000256" key="8">
    <source>
        <dbReference type="ARBA" id="ARBA00023136"/>
    </source>
</evidence>
<accession>A0A343DRG2</accession>
<comment type="catalytic activity">
    <reaction evidence="10">
        <text>a ubiquinone + NADH + 5 H(+)(in) = a ubiquinol + NAD(+) + 4 H(+)(out)</text>
        <dbReference type="Rhea" id="RHEA:29091"/>
        <dbReference type="Rhea" id="RHEA-COMP:9565"/>
        <dbReference type="Rhea" id="RHEA-COMP:9566"/>
        <dbReference type="ChEBI" id="CHEBI:15378"/>
        <dbReference type="ChEBI" id="CHEBI:16389"/>
        <dbReference type="ChEBI" id="CHEBI:17976"/>
        <dbReference type="ChEBI" id="CHEBI:57540"/>
        <dbReference type="ChEBI" id="CHEBI:57945"/>
        <dbReference type="EC" id="7.1.1.2"/>
    </reaction>
</comment>
<keyword evidence="12" id="KW-0496">Mitochondrion</keyword>
<keyword evidence="7" id="KW-0520">NAD</keyword>
<evidence type="ECO:0000256" key="1">
    <source>
        <dbReference type="ARBA" id="ARBA00004141"/>
    </source>
</evidence>
<comment type="subcellular location">
    <subcellularLocation>
        <location evidence="1">Membrane</location>
        <topology evidence="1">Multi-pass membrane protein</topology>
    </subcellularLocation>
</comment>
<feature type="transmembrane region" description="Helical" evidence="11">
    <location>
        <begin position="5"/>
        <end position="22"/>
    </location>
</feature>
<evidence type="ECO:0000313" key="12">
    <source>
        <dbReference type="EMBL" id="ARX96623.1"/>
    </source>
</evidence>
<evidence type="ECO:0000256" key="4">
    <source>
        <dbReference type="ARBA" id="ARBA00022692"/>
    </source>
</evidence>
<dbReference type="Gene3D" id="1.10.287.3510">
    <property type="match status" value="1"/>
</dbReference>
<geneLocation type="mitochondrion" evidence="12"/>